<feature type="region of interest" description="Disordered" evidence="13">
    <location>
        <begin position="1"/>
        <end position="29"/>
    </location>
</feature>
<evidence type="ECO:0000256" key="11">
    <source>
        <dbReference type="ARBA" id="ARBA00022833"/>
    </source>
</evidence>
<organism evidence="17 18">
    <name type="scientific">Penstemon smallii</name>
    <dbReference type="NCBI Taxonomy" id="265156"/>
    <lineage>
        <taxon>Eukaryota</taxon>
        <taxon>Viridiplantae</taxon>
        <taxon>Streptophyta</taxon>
        <taxon>Embryophyta</taxon>
        <taxon>Tracheophyta</taxon>
        <taxon>Spermatophyta</taxon>
        <taxon>Magnoliopsida</taxon>
        <taxon>eudicotyledons</taxon>
        <taxon>Gunneridae</taxon>
        <taxon>Pentapetalae</taxon>
        <taxon>asterids</taxon>
        <taxon>lamiids</taxon>
        <taxon>Lamiales</taxon>
        <taxon>Plantaginaceae</taxon>
        <taxon>Cheloneae</taxon>
        <taxon>Penstemon</taxon>
    </lineage>
</organism>
<dbReference type="PROSITE" id="PS50089">
    <property type="entry name" value="ZF_RING_2"/>
    <property type="match status" value="1"/>
</dbReference>
<sequence length="276" mass="31749">MGNTLNTLPQIPQPQQQSQQQEQQQQLPENESLNQEFTCEICIEPTSIPGKKFKNTNKCSHPFCTDCMIKYIRVKLEDDNIGHIKCPAYNCDHALDPLACSSLVGPALFIRWGDVLCEAAIGGVEKCYCPYRNCNVLIVNECGGDPKKCKCPSCKRWFCFQCKSVWHAGFGCEESGELRDRNDVAFGRLAEQRKWNRCPRCKHFVELSEGCQIIKCRCGINFCYKCGKQVHQHWCRCDTTSVCCVWCFRICVLLIFVMFASFLYMWEGQKHGHVRR</sequence>
<feature type="domain" description="RING-type" evidence="16">
    <location>
        <begin position="35"/>
        <end position="247"/>
    </location>
</feature>
<evidence type="ECO:0000256" key="1">
    <source>
        <dbReference type="ARBA" id="ARBA00001798"/>
    </source>
</evidence>
<dbReference type="FunFam" id="3.30.40.10:FF:000230">
    <property type="entry name" value="RBR-type E3 ubiquitin transferase"/>
    <property type="match status" value="1"/>
</dbReference>
<evidence type="ECO:0000313" key="17">
    <source>
        <dbReference type="EMBL" id="KAL3814103.1"/>
    </source>
</evidence>
<feature type="compositionally biased region" description="Low complexity" evidence="13">
    <location>
        <begin position="9"/>
        <end position="29"/>
    </location>
</feature>
<dbReference type="Proteomes" id="UP001634393">
    <property type="component" value="Unassembled WGS sequence"/>
</dbReference>
<evidence type="ECO:0000256" key="2">
    <source>
        <dbReference type="ARBA" id="ARBA00001947"/>
    </source>
</evidence>
<comment type="cofactor">
    <cofactor evidence="2">
        <name>Zn(2+)</name>
        <dbReference type="ChEBI" id="CHEBI:29105"/>
    </cofactor>
</comment>
<dbReference type="AlphaFoldDB" id="A0ABD3RMH8"/>
<dbReference type="Pfam" id="PF01485">
    <property type="entry name" value="IBR"/>
    <property type="match status" value="2"/>
</dbReference>
<reference evidence="17 18" key="1">
    <citation type="submission" date="2024-12" db="EMBL/GenBank/DDBJ databases">
        <title>The unique morphological basis and parallel evolutionary history of personate flowers in Penstemon.</title>
        <authorList>
            <person name="Depatie T.H."/>
            <person name="Wessinger C.A."/>
        </authorList>
    </citation>
    <scope>NUCLEOTIDE SEQUENCE [LARGE SCALE GENOMIC DNA]</scope>
    <source>
        <strain evidence="17">WTNN_2</strain>
        <tissue evidence="17">Leaf</tissue>
    </source>
</reference>
<dbReference type="EC" id="2.3.2.31" evidence="5"/>
<accession>A0ABD3RMH8</accession>
<dbReference type="PANTHER" id="PTHR11685">
    <property type="entry name" value="RBR FAMILY RING FINGER AND IBR DOMAIN-CONTAINING"/>
    <property type="match status" value="1"/>
</dbReference>
<keyword evidence="18" id="KW-1185">Reference proteome</keyword>
<evidence type="ECO:0000256" key="9">
    <source>
        <dbReference type="ARBA" id="ARBA00022771"/>
    </source>
</evidence>
<keyword evidence="7" id="KW-0479">Metal-binding</keyword>
<protein>
    <recommendedName>
        <fullName evidence="5">RBR-type E3 ubiquitin transferase</fullName>
        <ecNumber evidence="5">2.3.2.31</ecNumber>
    </recommendedName>
</protein>
<keyword evidence="6" id="KW-0808">Transferase</keyword>
<evidence type="ECO:0000256" key="5">
    <source>
        <dbReference type="ARBA" id="ARBA00012251"/>
    </source>
</evidence>
<dbReference type="GO" id="GO:0061630">
    <property type="term" value="F:ubiquitin protein ligase activity"/>
    <property type="evidence" value="ECO:0007669"/>
    <property type="project" value="UniProtKB-EC"/>
</dbReference>
<evidence type="ECO:0000256" key="4">
    <source>
        <dbReference type="ARBA" id="ARBA00005884"/>
    </source>
</evidence>
<name>A0ABD3RMH8_9LAMI</name>
<keyword evidence="10" id="KW-0833">Ubl conjugation pathway</keyword>
<dbReference type="SUPFAM" id="SSF57850">
    <property type="entry name" value="RING/U-box"/>
    <property type="match status" value="2"/>
</dbReference>
<dbReference type="InterPro" id="IPR001841">
    <property type="entry name" value="Znf_RING"/>
</dbReference>
<keyword evidence="9 12" id="KW-0863">Zinc-finger</keyword>
<dbReference type="PROSITE" id="PS51873">
    <property type="entry name" value="TRIAD"/>
    <property type="match status" value="1"/>
</dbReference>
<evidence type="ECO:0000256" key="8">
    <source>
        <dbReference type="ARBA" id="ARBA00022737"/>
    </source>
</evidence>
<evidence type="ECO:0000256" key="7">
    <source>
        <dbReference type="ARBA" id="ARBA00022723"/>
    </source>
</evidence>
<dbReference type="GO" id="GO:0008270">
    <property type="term" value="F:zinc ion binding"/>
    <property type="evidence" value="ECO:0007669"/>
    <property type="project" value="UniProtKB-KW"/>
</dbReference>
<keyword evidence="14" id="KW-0812">Transmembrane</keyword>
<evidence type="ECO:0000256" key="12">
    <source>
        <dbReference type="PROSITE-ProRule" id="PRU00175"/>
    </source>
</evidence>
<keyword evidence="11" id="KW-0862">Zinc</keyword>
<dbReference type="InterPro" id="IPR017907">
    <property type="entry name" value="Znf_RING_CS"/>
</dbReference>
<keyword evidence="14" id="KW-1133">Transmembrane helix</keyword>
<dbReference type="InterPro" id="IPR002867">
    <property type="entry name" value="IBR_dom"/>
</dbReference>
<evidence type="ECO:0000256" key="6">
    <source>
        <dbReference type="ARBA" id="ARBA00022679"/>
    </source>
</evidence>
<proteinExistence type="inferred from homology"/>
<comment type="catalytic activity">
    <reaction evidence="1">
        <text>[E2 ubiquitin-conjugating enzyme]-S-ubiquitinyl-L-cysteine + [acceptor protein]-L-lysine = [E2 ubiquitin-conjugating enzyme]-L-cysteine + [acceptor protein]-N(6)-ubiquitinyl-L-lysine.</text>
        <dbReference type="EC" id="2.3.2.31"/>
    </reaction>
</comment>
<dbReference type="CDD" id="cd22584">
    <property type="entry name" value="Rcat_RBR_unk"/>
    <property type="match status" value="1"/>
</dbReference>
<dbReference type="InterPro" id="IPR013083">
    <property type="entry name" value="Znf_RING/FYVE/PHD"/>
</dbReference>
<comment type="function">
    <text evidence="3">Might act as an E3 ubiquitin-protein ligase, or as part of E3 complex, which accepts ubiquitin from specific E2 ubiquitin-conjugating enzymes and then transfers it to substrates.</text>
</comment>
<feature type="domain" description="RING-type" evidence="15">
    <location>
        <begin position="39"/>
        <end position="90"/>
    </location>
</feature>
<dbReference type="EMBL" id="JBJXBP010000008">
    <property type="protein sequence ID" value="KAL3814103.1"/>
    <property type="molecule type" value="Genomic_DNA"/>
</dbReference>
<dbReference type="Pfam" id="PF00097">
    <property type="entry name" value="zf-C3HC4"/>
    <property type="match status" value="1"/>
</dbReference>
<feature type="transmembrane region" description="Helical" evidence="14">
    <location>
        <begin position="246"/>
        <end position="266"/>
    </location>
</feature>
<dbReference type="InterPro" id="IPR044066">
    <property type="entry name" value="TRIAD_supradom"/>
</dbReference>
<evidence type="ECO:0000256" key="13">
    <source>
        <dbReference type="SAM" id="MobiDB-lite"/>
    </source>
</evidence>
<dbReference type="InterPro" id="IPR018957">
    <property type="entry name" value="Znf_C3HC4_RING-type"/>
</dbReference>
<gene>
    <name evidence="17" type="ORF">ACJIZ3_015371</name>
</gene>
<evidence type="ECO:0000313" key="18">
    <source>
        <dbReference type="Proteomes" id="UP001634393"/>
    </source>
</evidence>
<comment type="caution">
    <text evidence="17">The sequence shown here is derived from an EMBL/GenBank/DDBJ whole genome shotgun (WGS) entry which is preliminary data.</text>
</comment>
<dbReference type="PROSITE" id="PS00518">
    <property type="entry name" value="ZF_RING_1"/>
    <property type="match status" value="1"/>
</dbReference>
<dbReference type="Gene3D" id="1.20.120.1750">
    <property type="match status" value="1"/>
</dbReference>
<dbReference type="Gene3D" id="3.30.40.10">
    <property type="entry name" value="Zinc/RING finger domain, C3HC4 (zinc finger)"/>
    <property type="match status" value="1"/>
</dbReference>
<keyword evidence="14" id="KW-0472">Membrane</keyword>
<dbReference type="InterPro" id="IPR031127">
    <property type="entry name" value="E3_UB_ligase_RBR"/>
</dbReference>
<dbReference type="SMART" id="SM00647">
    <property type="entry name" value="IBR"/>
    <property type="match status" value="1"/>
</dbReference>
<comment type="similarity">
    <text evidence="4">Belongs to the RBR family. Ariadne subfamily.</text>
</comment>
<evidence type="ECO:0000256" key="3">
    <source>
        <dbReference type="ARBA" id="ARBA00003976"/>
    </source>
</evidence>
<evidence type="ECO:0000259" key="15">
    <source>
        <dbReference type="PROSITE" id="PS50089"/>
    </source>
</evidence>
<evidence type="ECO:0000256" key="10">
    <source>
        <dbReference type="ARBA" id="ARBA00022786"/>
    </source>
</evidence>
<evidence type="ECO:0000259" key="16">
    <source>
        <dbReference type="PROSITE" id="PS51873"/>
    </source>
</evidence>
<keyword evidence="8" id="KW-0677">Repeat</keyword>
<evidence type="ECO:0000256" key="14">
    <source>
        <dbReference type="SAM" id="Phobius"/>
    </source>
</evidence>